<dbReference type="SUPFAM" id="SSF53335">
    <property type="entry name" value="S-adenosyl-L-methionine-dependent methyltransferases"/>
    <property type="match status" value="1"/>
</dbReference>
<dbReference type="InterPro" id="IPR003788">
    <property type="entry name" value="NDUFAF7"/>
</dbReference>
<evidence type="ECO:0000256" key="4">
    <source>
        <dbReference type="ARBA" id="ARBA00022679"/>
    </source>
</evidence>
<name>A0A8H4PYG4_9HYPO</name>
<organism evidence="8 9">
    <name type="scientific">Ophiocordyceps sinensis</name>
    <dbReference type="NCBI Taxonomy" id="72228"/>
    <lineage>
        <taxon>Eukaryota</taxon>
        <taxon>Fungi</taxon>
        <taxon>Dikarya</taxon>
        <taxon>Ascomycota</taxon>
        <taxon>Pezizomycotina</taxon>
        <taxon>Sordariomycetes</taxon>
        <taxon>Hypocreomycetidae</taxon>
        <taxon>Hypocreales</taxon>
        <taxon>Ophiocordycipitaceae</taxon>
        <taxon>Ophiocordyceps</taxon>
    </lineage>
</organism>
<dbReference type="GO" id="GO:0032981">
    <property type="term" value="P:mitochondrial respiratory chain complex I assembly"/>
    <property type="evidence" value="ECO:0007669"/>
    <property type="project" value="TreeGrafter"/>
</dbReference>
<comment type="function">
    <text evidence="7">Arginine methyltransferase involved in the assembly or stability of mitochondrial NADH:ubiquinone oxidoreductase complex (complex I).</text>
</comment>
<dbReference type="InterPro" id="IPR029063">
    <property type="entry name" value="SAM-dependent_MTases_sf"/>
</dbReference>
<keyword evidence="3 7" id="KW-0489">Methyltransferase</keyword>
<reference evidence="8 9" key="1">
    <citation type="journal article" date="2020" name="Genome Biol. Evol.">
        <title>A new high-quality draft genome assembly of the Chinese cordyceps Ophiocordyceps sinensis.</title>
        <authorList>
            <person name="Shu R."/>
            <person name="Zhang J."/>
            <person name="Meng Q."/>
            <person name="Zhang H."/>
            <person name="Zhou G."/>
            <person name="Li M."/>
            <person name="Wu P."/>
            <person name="Zhao Y."/>
            <person name="Chen C."/>
            <person name="Qin Q."/>
        </authorList>
    </citation>
    <scope>NUCLEOTIDE SEQUENCE [LARGE SCALE GENOMIC DNA]</scope>
    <source>
        <strain evidence="8 9">IOZ07</strain>
    </source>
</reference>
<evidence type="ECO:0000313" key="8">
    <source>
        <dbReference type="EMBL" id="KAF4512685.1"/>
    </source>
</evidence>
<dbReference type="EMBL" id="JAAVMX010000001">
    <property type="protein sequence ID" value="KAF4512685.1"/>
    <property type="molecule type" value="Genomic_DNA"/>
</dbReference>
<dbReference type="Gene3D" id="3.40.50.12710">
    <property type="match status" value="1"/>
</dbReference>
<dbReference type="GO" id="GO:0005739">
    <property type="term" value="C:mitochondrion"/>
    <property type="evidence" value="ECO:0007669"/>
    <property type="project" value="UniProtKB-SubCell"/>
</dbReference>
<dbReference type="EC" id="2.1.1.320" evidence="7"/>
<keyword evidence="5 7" id="KW-0496">Mitochondrion</keyword>
<keyword evidence="4 7" id="KW-0808">Transferase</keyword>
<dbReference type="AlphaFoldDB" id="A0A8H4PYG4"/>
<comment type="caution">
    <text evidence="8">The sequence shown here is derived from an EMBL/GenBank/DDBJ whole genome shotgun (WGS) entry which is preliminary data.</text>
</comment>
<sequence length="504" mass="54294">MRRLTRASLSPPRTHHWAAAASALSSRSVCRKFAATPRRRSGSYERQWTTPLAKQLCEAITTTGPVPLASFMRMCLTGDVGGYYSGALLGREACGGGRDHFGAKGDFVTSPEISQVFGELVGLWLVSEWISQARPQCGVQLIEVGPGRGTLMDDMLRTISRFPPMAAAIDSVFLVEASPDLREAQKSLLCGLDAPCTESCVGRHSTGKRLGSPIVWTETIKSIPIEADKMPLIVAHEFFDALPIHTFQSAPSPSATSSTPDAAAAGAVNVSPPAMEWREMMVSQSPPFLFDTAAQPGAEHPAEFQLVLSSGTTRHSRYLPESSPRYRKLKQTPDSVIEICPDASLHAADFATRIGGSPKHPKPHPKGAALILDYGPLDTVPTNSLRGIRHHRLVSPFSSPGLVDLSADVDFTALAENATRASDGVEVHGPVPQADFLELMGIRERAKTLAESAEMGAVENIHKAWKRLVDRGPDGMGKVYKVLAILPENDGRRRPVGFGGDVRV</sequence>
<evidence type="ECO:0000256" key="1">
    <source>
        <dbReference type="ARBA" id="ARBA00004173"/>
    </source>
</evidence>
<dbReference type="OrthoDB" id="5595109at2759"/>
<evidence type="ECO:0000256" key="3">
    <source>
        <dbReference type="ARBA" id="ARBA00022603"/>
    </source>
</evidence>
<evidence type="ECO:0000256" key="7">
    <source>
        <dbReference type="RuleBase" id="RU364114"/>
    </source>
</evidence>
<dbReference type="Proteomes" id="UP000557566">
    <property type="component" value="Unassembled WGS sequence"/>
</dbReference>
<accession>A0A8H4PYG4</accession>
<comment type="similarity">
    <text evidence="2 7">Belongs to the NDUFAF7 family.</text>
</comment>
<dbReference type="FunFam" id="3.40.50.12710:FF:000004">
    <property type="entry name" value="Protein arginine methyltransferase NDUFAF7"/>
    <property type="match status" value="1"/>
</dbReference>
<dbReference type="Pfam" id="PF02636">
    <property type="entry name" value="Methyltransf_28"/>
    <property type="match status" value="1"/>
</dbReference>
<keyword evidence="9" id="KW-1185">Reference proteome</keyword>
<protein>
    <recommendedName>
        <fullName evidence="7">Protein arginine methyltransferase NDUFAF7</fullName>
        <ecNumber evidence="7">2.1.1.320</ecNumber>
    </recommendedName>
</protein>
<proteinExistence type="inferred from homology"/>
<dbReference type="InterPro" id="IPR038375">
    <property type="entry name" value="NDUFAF7_sf"/>
</dbReference>
<evidence type="ECO:0000256" key="6">
    <source>
        <dbReference type="ARBA" id="ARBA00048612"/>
    </source>
</evidence>
<evidence type="ECO:0000256" key="2">
    <source>
        <dbReference type="ARBA" id="ARBA00005891"/>
    </source>
</evidence>
<evidence type="ECO:0000256" key="5">
    <source>
        <dbReference type="ARBA" id="ARBA00023128"/>
    </source>
</evidence>
<dbReference type="GO" id="GO:0032259">
    <property type="term" value="P:methylation"/>
    <property type="evidence" value="ECO:0007669"/>
    <property type="project" value="UniProtKB-KW"/>
</dbReference>
<comment type="subcellular location">
    <subcellularLocation>
        <location evidence="1 7">Mitochondrion</location>
    </subcellularLocation>
</comment>
<dbReference type="GO" id="GO:0035243">
    <property type="term" value="F:protein-arginine omega-N symmetric methyltransferase activity"/>
    <property type="evidence" value="ECO:0007669"/>
    <property type="project" value="UniProtKB-EC"/>
</dbReference>
<comment type="catalytic activity">
    <reaction evidence="6 7">
        <text>L-arginyl-[protein] + 2 S-adenosyl-L-methionine = N(omega),N(omega)'-dimethyl-L-arginyl-[protein] + 2 S-adenosyl-L-homocysteine + 2 H(+)</text>
        <dbReference type="Rhea" id="RHEA:48108"/>
        <dbReference type="Rhea" id="RHEA-COMP:10532"/>
        <dbReference type="Rhea" id="RHEA-COMP:11992"/>
        <dbReference type="ChEBI" id="CHEBI:15378"/>
        <dbReference type="ChEBI" id="CHEBI:29965"/>
        <dbReference type="ChEBI" id="CHEBI:57856"/>
        <dbReference type="ChEBI" id="CHEBI:59789"/>
        <dbReference type="ChEBI" id="CHEBI:88221"/>
        <dbReference type="EC" id="2.1.1.320"/>
    </reaction>
</comment>
<dbReference type="PANTHER" id="PTHR12049:SF7">
    <property type="entry name" value="PROTEIN ARGININE METHYLTRANSFERASE NDUFAF7, MITOCHONDRIAL"/>
    <property type="match status" value="1"/>
</dbReference>
<gene>
    <name evidence="8" type="ORF">G6O67_000034</name>
</gene>
<evidence type="ECO:0000313" key="9">
    <source>
        <dbReference type="Proteomes" id="UP000557566"/>
    </source>
</evidence>
<dbReference type="PANTHER" id="PTHR12049">
    <property type="entry name" value="PROTEIN ARGININE METHYLTRANSFERASE NDUFAF7, MITOCHONDRIAL"/>
    <property type="match status" value="1"/>
</dbReference>